<protein>
    <recommendedName>
        <fullName evidence="1">SCP domain-containing protein</fullName>
    </recommendedName>
</protein>
<gene>
    <name evidence="2" type="ORF">C8J24_0639</name>
</gene>
<dbReference type="Proteomes" id="UP000240996">
    <property type="component" value="Unassembled WGS sequence"/>
</dbReference>
<dbReference type="SMART" id="SM00198">
    <property type="entry name" value="SCP"/>
    <property type="match status" value="1"/>
</dbReference>
<dbReference type="InterPro" id="IPR002413">
    <property type="entry name" value="V5_allergen-like"/>
</dbReference>
<dbReference type="Gene3D" id="3.40.33.10">
    <property type="entry name" value="CAP"/>
    <property type="match status" value="1"/>
</dbReference>
<dbReference type="PANTHER" id="PTHR10334">
    <property type="entry name" value="CYSTEINE-RICH SECRETORY PROTEIN-RELATED"/>
    <property type="match status" value="1"/>
</dbReference>
<evidence type="ECO:0000313" key="3">
    <source>
        <dbReference type="Proteomes" id="UP000240996"/>
    </source>
</evidence>
<dbReference type="SUPFAM" id="SSF55797">
    <property type="entry name" value="PR-1-like"/>
    <property type="match status" value="1"/>
</dbReference>
<dbReference type="InterPro" id="IPR014044">
    <property type="entry name" value="CAP_dom"/>
</dbReference>
<dbReference type="PRINTS" id="PR00838">
    <property type="entry name" value="V5ALLERGEN"/>
</dbReference>
<sequence>MPGKVLLSKKAVAVLFLSSPFLIGATSLASIFDVRILTVHNRERAALGIAPLRWNAGLAQSAQRWADHLAATGAFEHAPELPSDPQGENLWAGTKGYYPLEARVEAWVREKRHYKPGLFPDNSVTGRIGDVGHYTQLMWRDTHEVGCAEATGVREDVLVCRYNSAGNYFGEKPF</sequence>
<comment type="caution">
    <text evidence="2">The sequence shown here is derived from an EMBL/GenBank/DDBJ whole genome shotgun (WGS) entry which is preliminary data.</text>
</comment>
<dbReference type="InterPro" id="IPR018244">
    <property type="entry name" value="Allrgn_V5/Tpx1_CS"/>
</dbReference>
<keyword evidence="3" id="KW-1185">Reference proteome</keyword>
<dbReference type="AlphaFoldDB" id="A0A2T4YTW4"/>
<dbReference type="InterPro" id="IPR035940">
    <property type="entry name" value="CAP_sf"/>
</dbReference>
<feature type="domain" description="SCP" evidence="1">
    <location>
        <begin position="33"/>
        <end position="170"/>
    </location>
</feature>
<organism evidence="2 3">
    <name type="scientific">Sphingomonas aerolata</name>
    <dbReference type="NCBI Taxonomy" id="185951"/>
    <lineage>
        <taxon>Bacteria</taxon>
        <taxon>Pseudomonadati</taxon>
        <taxon>Pseudomonadota</taxon>
        <taxon>Alphaproteobacteria</taxon>
        <taxon>Sphingomonadales</taxon>
        <taxon>Sphingomonadaceae</taxon>
        <taxon>Sphingomonas</taxon>
    </lineage>
</organism>
<proteinExistence type="predicted"/>
<reference evidence="2 3" key="1">
    <citation type="submission" date="2018-04" db="EMBL/GenBank/DDBJ databases">
        <title>Genomic Encyclopedia of Type Strains, Phase III (KMG-III): the genomes of soil and plant-associated and newly described type strains.</title>
        <authorList>
            <person name="Whitman W."/>
        </authorList>
    </citation>
    <scope>NUCLEOTIDE SEQUENCE [LARGE SCALE GENOMIC DNA]</scope>
    <source>
        <strain evidence="2 3">NW12</strain>
    </source>
</reference>
<dbReference type="PROSITE" id="PS01009">
    <property type="entry name" value="CRISP_1"/>
    <property type="match status" value="1"/>
</dbReference>
<accession>A0A2T4YTW4</accession>
<dbReference type="RefSeq" id="WP_107930233.1">
    <property type="nucleotide sequence ID" value="NZ_PZZN01000001.1"/>
</dbReference>
<evidence type="ECO:0000313" key="2">
    <source>
        <dbReference type="EMBL" id="PTM47252.1"/>
    </source>
</evidence>
<dbReference type="PRINTS" id="PR00837">
    <property type="entry name" value="V5TPXLIKE"/>
</dbReference>
<dbReference type="InterPro" id="IPR001283">
    <property type="entry name" value="CRISP-related"/>
</dbReference>
<name>A0A2T4YTW4_9SPHN</name>
<evidence type="ECO:0000259" key="1">
    <source>
        <dbReference type="SMART" id="SM00198"/>
    </source>
</evidence>
<dbReference type="EMBL" id="PZZN01000001">
    <property type="protein sequence ID" value="PTM47252.1"/>
    <property type="molecule type" value="Genomic_DNA"/>
</dbReference>
<dbReference type="Pfam" id="PF00188">
    <property type="entry name" value="CAP"/>
    <property type="match status" value="1"/>
</dbReference>
<dbReference type="GO" id="GO:0005576">
    <property type="term" value="C:extracellular region"/>
    <property type="evidence" value="ECO:0007669"/>
    <property type="project" value="InterPro"/>
</dbReference>